<dbReference type="GO" id="GO:0005778">
    <property type="term" value="C:peroxisomal membrane"/>
    <property type="evidence" value="ECO:0007669"/>
    <property type="project" value="UniProtKB-SubCell"/>
</dbReference>
<reference evidence="5 6" key="1">
    <citation type="journal article" date="2018" name="New Phytol.">
        <title>Phylogenomics of Endogonaceae and evolution of mycorrhizas within Mucoromycota.</title>
        <authorList>
            <person name="Chang Y."/>
            <person name="Desiro A."/>
            <person name="Na H."/>
            <person name="Sandor L."/>
            <person name="Lipzen A."/>
            <person name="Clum A."/>
            <person name="Barry K."/>
            <person name="Grigoriev I.V."/>
            <person name="Martin F.M."/>
            <person name="Stajich J.E."/>
            <person name="Smith M.E."/>
            <person name="Bonito G."/>
            <person name="Spatafora J.W."/>
        </authorList>
    </citation>
    <scope>NUCLEOTIDE SEQUENCE [LARGE SCALE GENOMIC DNA]</scope>
    <source>
        <strain evidence="5 6">GMNB39</strain>
    </source>
</reference>
<keyword evidence="6" id="KW-1185">Reference proteome</keyword>
<evidence type="ECO:0000256" key="4">
    <source>
        <dbReference type="ARBA" id="ARBA00046271"/>
    </source>
</evidence>
<dbReference type="Pfam" id="PF05648">
    <property type="entry name" value="PEX11"/>
    <property type="match status" value="1"/>
</dbReference>
<evidence type="ECO:0000256" key="2">
    <source>
        <dbReference type="ARBA" id="ARBA00023136"/>
    </source>
</evidence>
<dbReference type="PANTHER" id="PTHR12652:SF25">
    <property type="entry name" value="MICROBODY (PEROXISOME) PROLIFERATION PROTEIN PEROXIN 11C (EUROFUNG)"/>
    <property type="match status" value="1"/>
</dbReference>
<organism evidence="5 6">
    <name type="scientific">Jimgerdemannia flammicorona</name>
    <dbReference type="NCBI Taxonomy" id="994334"/>
    <lineage>
        <taxon>Eukaryota</taxon>
        <taxon>Fungi</taxon>
        <taxon>Fungi incertae sedis</taxon>
        <taxon>Mucoromycota</taxon>
        <taxon>Mucoromycotina</taxon>
        <taxon>Endogonomycetes</taxon>
        <taxon>Endogonales</taxon>
        <taxon>Endogonaceae</taxon>
        <taxon>Jimgerdemannia</taxon>
    </lineage>
</organism>
<dbReference type="EMBL" id="RBNI01005991">
    <property type="protein sequence ID" value="RUP46332.1"/>
    <property type="molecule type" value="Genomic_DNA"/>
</dbReference>
<dbReference type="AlphaFoldDB" id="A0A433D651"/>
<keyword evidence="3" id="KW-0576">Peroxisome</keyword>
<gene>
    <name evidence="5" type="ORF">BC936DRAFT_147078</name>
</gene>
<accession>A0A433D651</accession>
<dbReference type="PANTHER" id="PTHR12652">
    <property type="entry name" value="PEROXISOMAL BIOGENESIS FACTOR 11"/>
    <property type="match status" value="1"/>
</dbReference>
<dbReference type="Proteomes" id="UP000268093">
    <property type="component" value="Unassembled WGS sequence"/>
</dbReference>
<dbReference type="InterPro" id="IPR008733">
    <property type="entry name" value="PEX11"/>
</dbReference>
<keyword evidence="2" id="KW-0472">Membrane</keyword>
<keyword evidence="1" id="KW-0962">Peroxisome biogenesis</keyword>
<comment type="subcellular location">
    <subcellularLocation>
        <location evidence="4">Peroxisome membrane</location>
    </subcellularLocation>
</comment>
<dbReference type="OrthoDB" id="10005898at2759"/>
<comment type="caution">
    <text evidence="5">The sequence shown here is derived from an EMBL/GenBank/DDBJ whole genome shotgun (WGS) entry which is preliminary data.</text>
</comment>
<evidence type="ECO:0000313" key="6">
    <source>
        <dbReference type="Proteomes" id="UP000268093"/>
    </source>
</evidence>
<proteinExistence type="predicted"/>
<evidence type="ECO:0000256" key="1">
    <source>
        <dbReference type="ARBA" id="ARBA00022593"/>
    </source>
</evidence>
<protein>
    <submittedName>
        <fullName evidence="5">Peroxisomal biogenesis factor 11</fullName>
    </submittedName>
</protein>
<evidence type="ECO:0000313" key="5">
    <source>
        <dbReference type="EMBL" id="RUP46332.1"/>
    </source>
</evidence>
<evidence type="ECO:0000256" key="3">
    <source>
        <dbReference type="ARBA" id="ARBA00023140"/>
    </source>
</evidence>
<dbReference type="GO" id="GO:0016559">
    <property type="term" value="P:peroxisome fission"/>
    <property type="evidence" value="ECO:0007669"/>
    <property type="project" value="InterPro"/>
</dbReference>
<sequence length="272" mass="31302">MDAPQAPYPYNPLALARLMGPTTPTLDRLVRFLGSVRGTDKVLMFIQYFTKIVIWYIQRTGSSTSRNLFSKLLFRKPTTLTTHLKNLAGPVSDFRILLRYYGLVPLVQYMAFIEHHPPTSQFLLHVERLQNLCNLIYYPLEHAYWLGAHNVLPLSKKTTNRISIWSCRFWAAYVLLQYVNLEEQRRIVNEKEANLARRIKAGELDDVGQNRAALMTVSAQRRNIYINYVINTAYLPLTIHWSLENSSFPDIGVGICGTIAAICQLYTTWESS</sequence>
<name>A0A433D651_9FUNG</name>